<protein>
    <submittedName>
        <fullName evidence="3">Uncharacterized protein</fullName>
    </submittedName>
</protein>
<dbReference type="EMBL" id="BPVZ01000320">
    <property type="protein sequence ID" value="GKV49806.1"/>
    <property type="molecule type" value="Genomic_DNA"/>
</dbReference>
<keyword evidence="1" id="KW-0732">Signal</keyword>
<feature type="signal peptide" evidence="1">
    <location>
        <begin position="1"/>
        <end position="23"/>
    </location>
</feature>
<dbReference type="Proteomes" id="UP001054252">
    <property type="component" value="Unassembled WGS sequence"/>
</dbReference>
<organism evidence="3 4">
    <name type="scientific">Rubroshorea leprosula</name>
    <dbReference type="NCBI Taxonomy" id="152421"/>
    <lineage>
        <taxon>Eukaryota</taxon>
        <taxon>Viridiplantae</taxon>
        <taxon>Streptophyta</taxon>
        <taxon>Embryophyta</taxon>
        <taxon>Tracheophyta</taxon>
        <taxon>Spermatophyta</taxon>
        <taxon>Magnoliopsida</taxon>
        <taxon>eudicotyledons</taxon>
        <taxon>Gunneridae</taxon>
        <taxon>Pentapetalae</taxon>
        <taxon>rosids</taxon>
        <taxon>malvids</taxon>
        <taxon>Malvales</taxon>
        <taxon>Dipterocarpaceae</taxon>
        <taxon>Rubroshorea</taxon>
    </lineage>
</organism>
<accession>A0AAV5MXR9</accession>
<gene>
    <name evidence="2" type="ORF">SLEP1_g56537</name>
    <name evidence="3" type="ORF">SLEP1_g60382</name>
</gene>
<name>A0AAV5MXR9_9ROSI</name>
<evidence type="ECO:0000256" key="1">
    <source>
        <dbReference type="SAM" id="SignalP"/>
    </source>
</evidence>
<keyword evidence="4" id="KW-1185">Reference proteome</keyword>
<dbReference type="AlphaFoldDB" id="A0AAV5MXR9"/>
<evidence type="ECO:0000313" key="3">
    <source>
        <dbReference type="EMBL" id="GKV53869.1"/>
    </source>
</evidence>
<comment type="caution">
    <text evidence="3">The sequence shown here is derived from an EMBL/GenBank/DDBJ whole genome shotgun (WGS) entry which is preliminary data.</text>
</comment>
<feature type="chain" id="PRO_5044714658" evidence="1">
    <location>
        <begin position="24"/>
        <end position="67"/>
    </location>
</feature>
<evidence type="ECO:0000313" key="2">
    <source>
        <dbReference type="EMBL" id="GKV49806.1"/>
    </source>
</evidence>
<evidence type="ECO:0000313" key="4">
    <source>
        <dbReference type="Proteomes" id="UP001054252"/>
    </source>
</evidence>
<sequence length="67" mass="7491">MRMIHSVAIVVAFMLFFAGNATADYYRCLADCLVVTHFPRSTSTYFKNCLRVCAPMSHIRRGSSGVV</sequence>
<reference evidence="3 4" key="1">
    <citation type="journal article" date="2021" name="Commun. Biol.">
        <title>The genome of Shorea leprosula (Dipterocarpaceae) highlights the ecological relevance of drought in aseasonal tropical rainforests.</title>
        <authorList>
            <person name="Ng K.K.S."/>
            <person name="Kobayashi M.J."/>
            <person name="Fawcett J.A."/>
            <person name="Hatakeyama M."/>
            <person name="Paape T."/>
            <person name="Ng C.H."/>
            <person name="Ang C.C."/>
            <person name="Tnah L.H."/>
            <person name="Lee C.T."/>
            <person name="Nishiyama T."/>
            <person name="Sese J."/>
            <person name="O'Brien M.J."/>
            <person name="Copetti D."/>
            <person name="Mohd Noor M.I."/>
            <person name="Ong R.C."/>
            <person name="Putra M."/>
            <person name="Sireger I.Z."/>
            <person name="Indrioko S."/>
            <person name="Kosugi Y."/>
            <person name="Izuno A."/>
            <person name="Isagi Y."/>
            <person name="Lee S.L."/>
            <person name="Shimizu K.K."/>
        </authorList>
    </citation>
    <scope>NUCLEOTIDE SEQUENCE [LARGE SCALE GENOMIC DNA]</scope>
    <source>
        <strain evidence="3">214</strain>
    </source>
</reference>
<dbReference type="EMBL" id="BPVZ01002104">
    <property type="protein sequence ID" value="GKV53869.1"/>
    <property type="molecule type" value="Genomic_DNA"/>
</dbReference>
<proteinExistence type="predicted"/>